<name>X0XR04_9ZZZZ</name>
<gene>
    <name evidence="1" type="ORF">S01H1_53925</name>
</gene>
<organism evidence="1">
    <name type="scientific">marine sediment metagenome</name>
    <dbReference type="NCBI Taxonomy" id="412755"/>
    <lineage>
        <taxon>unclassified sequences</taxon>
        <taxon>metagenomes</taxon>
        <taxon>ecological metagenomes</taxon>
    </lineage>
</organism>
<proteinExistence type="predicted"/>
<dbReference type="EMBL" id="BARS01034952">
    <property type="protein sequence ID" value="GAG27306.1"/>
    <property type="molecule type" value="Genomic_DNA"/>
</dbReference>
<protein>
    <submittedName>
        <fullName evidence="1">Uncharacterized protein</fullName>
    </submittedName>
</protein>
<reference evidence="1" key="1">
    <citation type="journal article" date="2014" name="Front. Microbiol.">
        <title>High frequency of phylogenetically diverse reductive dehalogenase-homologous genes in deep subseafloor sedimentary metagenomes.</title>
        <authorList>
            <person name="Kawai M."/>
            <person name="Futagami T."/>
            <person name="Toyoda A."/>
            <person name="Takaki Y."/>
            <person name="Nishi S."/>
            <person name="Hori S."/>
            <person name="Arai W."/>
            <person name="Tsubouchi T."/>
            <person name="Morono Y."/>
            <person name="Uchiyama I."/>
            <person name="Ito T."/>
            <person name="Fujiyama A."/>
            <person name="Inagaki F."/>
            <person name="Takami H."/>
        </authorList>
    </citation>
    <scope>NUCLEOTIDE SEQUENCE</scope>
    <source>
        <strain evidence="1">Expedition CK06-06</strain>
    </source>
</reference>
<evidence type="ECO:0000313" key="1">
    <source>
        <dbReference type="EMBL" id="GAG27306.1"/>
    </source>
</evidence>
<sequence>MSKVEKIIDWQEKQYTVAELCDYLNSDDFNKNILQAVIVFREDEDHLSFIAAGKNRNYSLKEVNWDLDQIKLAILEGNINY</sequence>
<dbReference type="AlphaFoldDB" id="X0XR04"/>
<comment type="caution">
    <text evidence="1">The sequence shown here is derived from an EMBL/GenBank/DDBJ whole genome shotgun (WGS) entry which is preliminary data.</text>
</comment>
<accession>X0XR04</accession>